<sequence>MNDMDHTQILMNHNFVVWTQPPNLPPVLPLENRGMFPQASQRSLSTPPTSIHGRCFRKGKRPDMRRKDLTATPYKTSNWNELQYQNRLKSRRFYPKKKSNYRFPPFAPRNTTSFLIRAKRSGGIASLVSPYPVTPAVLPTPIFSPLREVLVDMAKEEWGLDGYGSMKGLIRLRSAKDYEDEDEEEEEDEVGESGDSDVEGHLEVERRLDHDLSRFEMICPTSVGEEQSTLLENRVDDRDCHISQLEEENLTLKERVFFMERELEDLRRRVQCLETEGWRFHLTDNNKEETAASENAFDNGGNDHACSEKSINDIGNE</sequence>
<evidence type="ECO:0000313" key="5">
    <source>
        <dbReference type="Proteomes" id="UP000321393"/>
    </source>
</evidence>
<evidence type="ECO:0000313" key="3">
    <source>
        <dbReference type="EMBL" id="KAA0058663.1"/>
    </source>
</evidence>
<evidence type="ECO:0000313" key="4">
    <source>
        <dbReference type="EMBL" id="TYK10470.1"/>
    </source>
</evidence>
<reference evidence="5 6" key="1">
    <citation type="submission" date="2019-08" db="EMBL/GenBank/DDBJ databases">
        <title>Draft genome sequences of two oriental melons (Cucumis melo L. var makuwa).</title>
        <authorList>
            <person name="Kwon S.-Y."/>
        </authorList>
    </citation>
    <scope>NUCLEOTIDE SEQUENCE [LARGE SCALE GENOMIC DNA]</scope>
    <source>
        <strain evidence="6">cv. Chang Bougi</strain>
        <strain evidence="5">cv. SW 3</strain>
        <tissue evidence="4">Leaf</tissue>
    </source>
</reference>
<name>A0A5D3CGI4_CUCMM</name>
<evidence type="ECO:0000313" key="6">
    <source>
        <dbReference type="Proteomes" id="UP000321947"/>
    </source>
</evidence>
<evidence type="ECO:0000256" key="2">
    <source>
        <dbReference type="SAM" id="MobiDB-lite"/>
    </source>
</evidence>
<gene>
    <name evidence="4" type="ORF">E5676_scaffold459G001190</name>
    <name evidence="3" type="ORF">E6C27_scaffold339G001330</name>
</gene>
<dbReference type="PANTHER" id="PTHR34484">
    <property type="entry name" value="OS02G0832600 PROTEIN"/>
    <property type="match status" value="1"/>
</dbReference>
<dbReference type="AlphaFoldDB" id="A0A5D3CGI4"/>
<feature type="coiled-coil region" evidence="1">
    <location>
        <begin position="242"/>
        <end position="276"/>
    </location>
</feature>
<comment type="caution">
    <text evidence="4">The sequence shown here is derived from an EMBL/GenBank/DDBJ whole genome shotgun (WGS) entry which is preliminary data.</text>
</comment>
<dbReference type="OrthoDB" id="1935617at2759"/>
<feature type="compositionally biased region" description="Polar residues" evidence="2">
    <location>
        <begin position="38"/>
        <end position="49"/>
    </location>
</feature>
<dbReference type="Proteomes" id="UP000321947">
    <property type="component" value="Unassembled WGS sequence"/>
</dbReference>
<organism evidence="4 6">
    <name type="scientific">Cucumis melo var. makuwa</name>
    <name type="common">Oriental melon</name>
    <dbReference type="NCBI Taxonomy" id="1194695"/>
    <lineage>
        <taxon>Eukaryota</taxon>
        <taxon>Viridiplantae</taxon>
        <taxon>Streptophyta</taxon>
        <taxon>Embryophyta</taxon>
        <taxon>Tracheophyta</taxon>
        <taxon>Spermatophyta</taxon>
        <taxon>Magnoliopsida</taxon>
        <taxon>eudicotyledons</taxon>
        <taxon>Gunneridae</taxon>
        <taxon>Pentapetalae</taxon>
        <taxon>rosids</taxon>
        <taxon>fabids</taxon>
        <taxon>Cucurbitales</taxon>
        <taxon>Cucurbitaceae</taxon>
        <taxon>Benincaseae</taxon>
        <taxon>Cucumis</taxon>
    </lineage>
</organism>
<accession>A0A5D3CGI4</accession>
<feature type="region of interest" description="Disordered" evidence="2">
    <location>
        <begin position="291"/>
        <end position="317"/>
    </location>
</feature>
<proteinExistence type="predicted"/>
<feature type="region of interest" description="Disordered" evidence="2">
    <location>
        <begin position="38"/>
        <end position="64"/>
    </location>
</feature>
<protein>
    <submittedName>
        <fullName evidence="4">Protein SOGA3-like</fullName>
    </submittedName>
</protein>
<dbReference type="PANTHER" id="PTHR34484:SF2">
    <property type="entry name" value="OS02G0832600 PROTEIN"/>
    <property type="match status" value="1"/>
</dbReference>
<feature type="region of interest" description="Disordered" evidence="2">
    <location>
        <begin position="176"/>
        <end position="201"/>
    </location>
</feature>
<dbReference type="STRING" id="1194695.A0A5D3CGI4"/>
<dbReference type="EMBL" id="SSTE01006676">
    <property type="protein sequence ID" value="KAA0058663.1"/>
    <property type="molecule type" value="Genomic_DNA"/>
</dbReference>
<keyword evidence="1" id="KW-0175">Coiled coil</keyword>
<evidence type="ECO:0000256" key="1">
    <source>
        <dbReference type="SAM" id="Coils"/>
    </source>
</evidence>
<dbReference type="Proteomes" id="UP000321393">
    <property type="component" value="Unassembled WGS sequence"/>
</dbReference>
<dbReference type="EMBL" id="SSTD01011126">
    <property type="protein sequence ID" value="TYK10470.1"/>
    <property type="molecule type" value="Genomic_DNA"/>
</dbReference>
<feature type="compositionally biased region" description="Acidic residues" evidence="2">
    <location>
        <begin position="178"/>
        <end position="197"/>
    </location>
</feature>